<proteinExistence type="predicted"/>
<sequence>MRTKSKQKKPSIMERLGLVDQQGKLVTNPPKDVFDDFFQHWIATWGSEGQVMESPQTAEMVEGIEAMNRAIRNALYGAISCSRLPVFREICSEVPCEEYFQ</sequence>
<dbReference type="GeneID" id="120250688"/>
<dbReference type="RefSeq" id="XP_039115455.1">
    <property type="nucleotide sequence ID" value="XM_039259521.1"/>
</dbReference>
<dbReference type="AlphaFoldDB" id="A0AB40AKD5"/>
<keyword evidence="1" id="KW-1185">Reference proteome</keyword>
<organism evidence="1 2">
    <name type="scientific">Dioscorea cayennensis subsp. rotundata</name>
    <name type="common">White Guinea yam</name>
    <name type="synonym">Dioscorea rotundata</name>
    <dbReference type="NCBI Taxonomy" id="55577"/>
    <lineage>
        <taxon>Eukaryota</taxon>
        <taxon>Viridiplantae</taxon>
        <taxon>Streptophyta</taxon>
        <taxon>Embryophyta</taxon>
        <taxon>Tracheophyta</taxon>
        <taxon>Spermatophyta</taxon>
        <taxon>Magnoliopsida</taxon>
        <taxon>Liliopsida</taxon>
        <taxon>Dioscoreales</taxon>
        <taxon>Dioscoreaceae</taxon>
        <taxon>Dioscorea</taxon>
    </lineage>
</organism>
<evidence type="ECO:0000313" key="1">
    <source>
        <dbReference type="Proteomes" id="UP001515500"/>
    </source>
</evidence>
<gene>
    <name evidence="2" type="primary">LOC120250688</name>
</gene>
<reference evidence="2" key="1">
    <citation type="submission" date="2025-08" db="UniProtKB">
        <authorList>
            <consortium name="RefSeq"/>
        </authorList>
    </citation>
    <scope>IDENTIFICATION</scope>
</reference>
<protein>
    <submittedName>
        <fullName evidence="2">Uncharacterized protein LOC120250688</fullName>
    </submittedName>
</protein>
<accession>A0AB40AKD5</accession>
<evidence type="ECO:0000313" key="2">
    <source>
        <dbReference type="RefSeq" id="XP_039115455.1"/>
    </source>
</evidence>
<dbReference type="Proteomes" id="UP001515500">
    <property type="component" value="Chromosome 19"/>
</dbReference>
<name>A0AB40AKD5_DIOCR</name>